<dbReference type="PANTHER" id="PTHR37937:SF1">
    <property type="entry name" value="CONJUGATIVE TRANSFER: DNA TRANSPORT"/>
    <property type="match status" value="1"/>
</dbReference>
<dbReference type="EMBL" id="PYLO01000003">
    <property type="protein sequence ID" value="PST36808.1"/>
    <property type="molecule type" value="Genomic_DNA"/>
</dbReference>
<dbReference type="InterPro" id="IPR003688">
    <property type="entry name" value="TraG/VirD4"/>
</dbReference>
<sequence length="617" mass="70154">MTNIIAGITKDLKAVPKKLKEKAKSADVKKLILLNLPYVLAGYFCNKAAFLWRVAEGSNASDKMMVVMSQMDRMFSNPFPSFFLSDLLIGIAGGVALKFIVYYKAKNAKKFRQGVEYGSARWGNAKDIEPYMDSVFENNILLTATERLMMSGRPKEPKYARNKNILVIGGSGSGKTRFFVKPNLMQMHSSYCVTDPKGTILVECGKMLKRGKYKIKVLNTINFAKSMHYNPFAYLRSEKDILKLVNTIIVNTKGEGQQSGEDFWVKAEKLYYTALIAYIWYEAPEEEQNFAMLIDMIDASEAREDDENFKNAVDLLFEELEEKDPNHFAVRQYKKYKLAAGKTAKSILISCGARLAPFDIKELRDLMEYDELELDTLGEEKTALFVIISDTDATFNFVVSIMYSQLFNLLCDKADDVYNGRLPVHVRMLLDEFANIGQIPQFEKLIATIRSREISASIILQSKSQLKAIYRDNADTIEGNCDTTLFLGGKEKTTLKELAEVLGKETIDLYNTSDTRGTSQSYGLNYQKTGKELMSQDEIAVMDGGKCIMQLRGVRPFFSDKFDITKHKRYKELSDYDKKNAFDMEQYVKHLHHLKVTEKTKVDEAFECGEISPDTTE</sequence>
<evidence type="ECO:0000256" key="1">
    <source>
        <dbReference type="ARBA" id="ARBA00004651"/>
    </source>
</evidence>
<dbReference type="PANTHER" id="PTHR37937">
    <property type="entry name" value="CONJUGATIVE TRANSFER: DNA TRANSPORT"/>
    <property type="match status" value="1"/>
</dbReference>
<keyword evidence="9" id="KW-1185">Reference proteome</keyword>
<feature type="transmembrane region" description="Helical" evidence="7">
    <location>
        <begin position="82"/>
        <end position="103"/>
    </location>
</feature>
<proteinExistence type="inferred from homology"/>
<dbReference type="InterPro" id="IPR051539">
    <property type="entry name" value="T4SS-coupling_protein"/>
</dbReference>
<dbReference type="InterPro" id="IPR027417">
    <property type="entry name" value="P-loop_NTPase"/>
</dbReference>
<dbReference type="SUPFAM" id="SSF52540">
    <property type="entry name" value="P-loop containing nucleoside triphosphate hydrolases"/>
    <property type="match status" value="1"/>
</dbReference>
<evidence type="ECO:0000256" key="3">
    <source>
        <dbReference type="ARBA" id="ARBA00022475"/>
    </source>
</evidence>
<keyword evidence="3" id="KW-1003">Cell membrane</keyword>
<evidence type="ECO:0000256" key="6">
    <source>
        <dbReference type="ARBA" id="ARBA00023136"/>
    </source>
</evidence>
<evidence type="ECO:0000256" key="2">
    <source>
        <dbReference type="ARBA" id="ARBA00008806"/>
    </source>
</evidence>
<comment type="caution">
    <text evidence="8">The sequence shown here is derived from an EMBL/GenBank/DDBJ whole genome shotgun (WGS) entry which is preliminary data.</text>
</comment>
<comment type="similarity">
    <text evidence="2">Belongs to the VirD4/TraG family.</text>
</comment>
<keyword evidence="6 7" id="KW-0472">Membrane</keyword>
<keyword evidence="4 7" id="KW-0812">Transmembrane</keyword>
<dbReference type="GO" id="GO:0005886">
    <property type="term" value="C:plasma membrane"/>
    <property type="evidence" value="ECO:0007669"/>
    <property type="project" value="UniProtKB-SubCell"/>
</dbReference>
<dbReference type="CDD" id="cd01127">
    <property type="entry name" value="TrwB_TraG_TraD_VirD4"/>
    <property type="match status" value="1"/>
</dbReference>
<evidence type="ECO:0000256" key="4">
    <source>
        <dbReference type="ARBA" id="ARBA00022692"/>
    </source>
</evidence>
<evidence type="ECO:0000313" key="9">
    <source>
        <dbReference type="Proteomes" id="UP000241048"/>
    </source>
</evidence>
<feature type="transmembrane region" description="Helical" evidence="7">
    <location>
        <begin position="32"/>
        <end position="55"/>
    </location>
</feature>
<dbReference type="AlphaFoldDB" id="A0A2T3FNE6"/>
<comment type="subcellular location">
    <subcellularLocation>
        <location evidence="1">Cell membrane</location>
        <topology evidence="1">Multi-pass membrane protein</topology>
    </subcellularLocation>
</comment>
<gene>
    <name evidence="8" type="ORF">C7U56_09585</name>
</gene>
<keyword evidence="5 7" id="KW-1133">Transmembrane helix</keyword>
<evidence type="ECO:0000313" key="8">
    <source>
        <dbReference type="EMBL" id="PST36808.1"/>
    </source>
</evidence>
<evidence type="ECO:0000256" key="5">
    <source>
        <dbReference type="ARBA" id="ARBA00022989"/>
    </source>
</evidence>
<reference evidence="8 9" key="1">
    <citation type="submission" date="2018-03" db="EMBL/GenBank/DDBJ databases">
        <title>Lachnoclostridium SNUG30386 gen.nov., sp.nov., isolated from human faeces.</title>
        <authorList>
            <person name="Seo B."/>
            <person name="Jeon K."/>
            <person name="Ko G."/>
        </authorList>
    </citation>
    <scope>NUCLEOTIDE SEQUENCE [LARGE SCALE GENOMIC DNA]</scope>
    <source>
        <strain evidence="8 9">SNUG30386</strain>
    </source>
</reference>
<protein>
    <submittedName>
        <fullName evidence="8">Conjugal transfer protein TraG</fullName>
    </submittedName>
</protein>
<dbReference type="Proteomes" id="UP000241048">
    <property type="component" value="Unassembled WGS sequence"/>
</dbReference>
<dbReference type="Pfam" id="PF02534">
    <property type="entry name" value="T4SS-DNA_transf"/>
    <property type="match status" value="1"/>
</dbReference>
<name>A0A2T3FNE6_9CLOT</name>
<accession>A0A2T3FNE6</accession>
<dbReference type="Gene3D" id="3.40.50.300">
    <property type="entry name" value="P-loop containing nucleotide triphosphate hydrolases"/>
    <property type="match status" value="1"/>
</dbReference>
<dbReference type="NCBIfam" id="NF045973">
    <property type="entry name" value="conju_CD1115"/>
    <property type="match status" value="1"/>
</dbReference>
<organism evidence="8 9">
    <name type="scientific">Clostridium fessum</name>
    <dbReference type="NCBI Taxonomy" id="2126740"/>
    <lineage>
        <taxon>Bacteria</taxon>
        <taxon>Bacillati</taxon>
        <taxon>Bacillota</taxon>
        <taxon>Clostridia</taxon>
        <taxon>Eubacteriales</taxon>
        <taxon>Clostridiaceae</taxon>
        <taxon>Clostridium</taxon>
    </lineage>
</organism>
<evidence type="ECO:0000256" key="7">
    <source>
        <dbReference type="SAM" id="Phobius"/>
    </source>
</evidence>
<dbReference type="RefSeq" id="WP_083382899.1">
    <property type="nucleotide sequence ID" value="NZ_PYLO01000003.1"/>
</dbReference>